<accession>A0A8S4SJ72</accession>
<gene>
    <name evidence="2" type="primary">jg17901</name>
    <name evidence="2" type="ORF">PAEG_LOCUS27972</name>
</gene>
<reference evidence="2" key="1">
    <citation type="submission" date="2022-03" db="EMBL/GenBank/DDBJ databases">
        <authorList>
            <person name="Lindestad O."/>
        </authorList>
    </citation>
    <scope>NUCLEOTIDE SEQUENCE</scope>
</reference>
<evidence type="ECO:0000313" key="2">
    <source>
        <dbReference type="EMBL" id="CAH2270048.1"/>
    </source>
</evidence>
<evidence type="ECO:0000256" key="1">
    <source>
        <dbReference type="SAM" id="MobiDB-lite"/>
    </source>
</evidence>
<evidence type="ECO:0000313" key="3">
    <source>
        <dbReference type="Proteomes" id="UP000838756"/>
    </source>
</evidence>
<feature type="region of interest" description="Disordered" evidence="1">
    <location>
        <begin position="18"/>
        <end position="85"/>
    </location>
</feature>
<feature type="compositionally biased region" description="Low complexity" evidence="1">
    <location>
        <begin position="30"/>
        <end position="39"/>
    </location>
</feature>
<name>A0A8S4SJ72_9NEOP</name>
<comment type="caution">
    <text evidence="2">The sequence shown here is derived from an EMBL/GenBank/DDBJ whole genome shotgun (WGS) entry which is preliminary data.</text>
</comment>
<organism evidence="2 3">
    <name type="scientific">Pararge aegeria aegeria</name>
    <dbReference type="NCBI Taxonomy" id="348720"/>
    <lineage>
        <taxon>Eukaryota</taxon>
        <taxon>Metazoa</taxon>
        <taxon>Ecdysozoa</taxon>
        <taxon>Arthropoda</taxon>
        <taxon>Hexapoda</taxon>
        <taxon>Insecta</taxon>
        <taxon>Pterygota</taxon>
        <taxon>Neoptera</taxon>
        <taxon>Endopterygota</taxon>
        <taxon>Lepidoptera</taxon>
        <taxon>Glossata</taxon>
        <taxon>Ditrysia</taxon>
        <taxon>Papilionoidea</taxon>
        <taxon>Nymphalidae</taxon>
        <taxon>Satyrinae</taxon>
        <taxon>Satyrini</taxon>
        <taxon>Parargina</taxon>
        <taxon>Pararge</taxon>
    </lineage>
</organism>
<keyword evidence="3" id="KW-1185">Reference proteome</keyword>
<proteinExistence type="predicted"/>
<protein>
    <submittedName>
        <fullName evidence="2">Jg17901 protein</fullName>
    </submittedName>
</protein>
<sequence length="85" mass="8978">MFPIYVNDGPPTLSCVSIDPGRSGGRAGTRRSPAASAAPRRGHATVFGSPHSAVATPRTGMAVRTPQLLRHHFKGSPQLPRPTPR</sequence>
<dbReference type="EMBL" id="CAKXAJ010026561">
    <property type="protein sequence ID" value="CAH2270048.1"/>
    <property type="molecule type" value="Genomic_DNA"/>
</dbReference>
<dbReference type="Proteomes" id="UP000838756">
    <property type="component" value="Unassembled WGS sequence"/>
</dbReference>
<dbReference type="AlphaFoldDB" id="A0A8S4SJ72"/>